<dbReference type="GO" id="GO:0005886">
    <property type="term" value="C:plasma membrane"/>
    <property type="evidence" value="ECO:0007669"/>
    <property type="project" value="TreeGrafter"/>
</dbReference>
<evidence type="ECO:0000256" key="6">
    <source>
        <dbReference type="ARBA" id="ARBA00022556"/>
    </source>
</evidence>
<dbReference type="KEGG" id="kan:IMCC3317_39900"/>
<keyword evidence="16" id="KW-1185">Reference proteome</keyword>
<evidence type="ECO:0000256" key="10">
    <source>
        <dbReference type="ARBA" id="ARBA00022840"/>
    </source>
</evidence>
<dbReference type="SUPFAM" id="SSF52540">
    <property type="entry name" value="P-loop containing nucleoside triphosphate hydrolases"/>
    <property type="match status" value="1"/>
</dbReference>
<comment type="similarity">
    <text evidence="13">Belongs to the LpxK family.</text>
</comment>
<dbReference type="PANTHER" id="PTHR42724:SF1">
    <property type="entry name" value="TETRAACYLDISACCHARIDE 4'-KINASE, MITOCHONDRIAL-RELATED"/>
    <property type="match status" value="1"/>
</dbReference>
<organism evidence="15 16">
    <name type="scientific">Kordia antarctica</name>
    <dbReference type="NCBI Taxonomy" id="1218801"/>
    <lineage>
        <taxon>Bacteria</taxon>
        <taxon>Pseudomonadati</taxon>
        <taxon>Bacteroidota</taxon>
        <taxon>Flavobacteriia</taxon>
        <taxon>Flavobacteriales</taxon>
        <taxon>Flavobacteriaceae</taxon>
        <taxon>Kordia</taxon>
    </lineage>
</organism>
<dbReference type="AlphaFoldDB" id="A0A7L4ZQY8"/>
<dbReference type="Proteomes" id="UP000464657">
    <property type="component" value="Chromosome"/>
</dbReference>
<evidence type="ECO:0000256" key="14">
    <source>
        <dbReference type="SAM" id="Phobius"/>
    </source>
</evidence>
<gene>
    <name evidence="13 15" type="primary">lpxK</name>
    <name evidence="15" type="ORF">IMCC3317_39900</name>
</gene>
<dbReference type="HAMAP" id="MF_00409">
    <property type="entry name" value="LpxK"/>
    <property type="match status" value="1"/>
</dbReference>
<keyword evidence="7 13" id="KW-0808">Transferase</keyword>
<evidence type="ECO:0000256" key="11">
    <source>
        <dbReference type="ARBA" id="ARBA00023098"/>
    </source>
</evidence>
<dbReference type="EMBL" id="CP019288">
    <property type="protein sequence ID" value="QHI38596.1"/>
    <property type="molecule type" value="Genomic_DNA"/>
</dbReference>
<keyword evidence="6 13" id="KW-0441">Lipid A biosynthesis</keyword>
<comment type="function">
    <text evidence="1 13">Transfers the gamma-phosphate of ATP to the 4'-position of a tetraacyldisaccharide 1-phosphate intermediate (termed DS-1-P) to form tetraacyldisaccharide 1,4'-bis-phosphate (lipid IVA).</text>
</comment>
<keyword evidence="14" id="KW-0812">Transmembrane</keyword>
<dbReference type="Pfam" id="PF02606">
    <property type="entry name" value="LpxK"/>
    <property type="match status" value="1"/>
</dbReference>
<reference evidence="15 16" key="1">
    <citation type="journal article" date="2013" name="Int. J. Syst. Evol. Microbiol.">
        <title>Kordia antarctica sp. nov., isolated from Antarctic seawater.</title>
        <authorList>
            <person name="Baek K."/>
            <person name="Choi A."/>
            <person name="Kang I."/>
            <person name="Lee K."/>
            <person name="Cho J.C."/>
        </authorList>
    </citation>
    <scope>NUCLEOTIDE SEQUENCE [LARGE SCALE GENOMIC DNA]</scope>
    <source>
        <strain evidence="15 16">IMCC3317</strain>
    </source>
</reference>
<evidence type="ECO:0000256" key="2">
    <source>
        <dbReference type="ARBA" id="ARBA00004870"/>
    </source>
</evidence>
<name>A0A7L4ZQY8_9FLAO</name>
<keyword evidence="9 13" id="KW-0418">Kinase</keyword>
<evidence type="ECO:0000256" key="12">
    <source>
        <dbReference type="ARBA" id="ARBA00029757"/>
    </source>
</evidence>
<evidence type="ECO:0000256" key="7">
    <source>
        <dbReference type="ARBA" id="ARBA00022679"/>
    </source>
</evidence>
<sequence length="367" mass="42382">MRRYMLKRNDFYYFNSLKNDTFAFMRRLRLLLFPFSIVYGGIVFLRNWLFTKGWLKSKSYDFPVICVGNLSVGGTGKSPMIEYLIRLTKDEYKVATLSRGYKRKTTGFLVANAETTASDIGDEPLQFYSKFKDEIIVSVEAERTAGIEALRNLPIAPDIILLDDAFQHRKVTAGFNILLTPYHDLYVNDFMLPAGNLREPISGAKRADLIVVTKCPTNVSENEMLQITQKLRPKTDQKVFFTTIAYAEMIQNETEKISLASLKQQEFVLITGIANPKPLLKHLNDEQLQYVHLKFPDHYNFSESDIKTIKQKAGNKRILTTEKDFMRLQGMLDSLYYLPIEVSFLAEEMDFKEKIKVFIKSTLQLLH</sequence>
<dbReference type="GO" id="GO:0009029">
    <property type="term" value="F:lipid-A 4'-kinase activity"/>
    <property type="evidence" value="ECO:0007669"/>
    <property type="project" value="UniProtKB-UniRule"/>
</dbReference>
<dbReference type="PANTHER" id="PTHR42724">
    <property type="entry name" value="TETRAACYLDISACCHARIDE 4'-KINASE"/>
    <property type="match status" value="1"/>
</dbReference>
<dbReference type="EC" id="2.7.1.130" evidence="3 13"/>
<keyword evidence="5 13" id="KW-0444">Lipid biosynthesis</keyword>
<evidence type="ECO:0000256" key="4">
    <source>
        <dbReference type="ARBA" id="ARBA00016436"/>
    </source>
</evidence>
<comment type="catalytic activity">
    <reaction evidence="13">
        <text>a lipid A disaccharide + ATP = a lipid IVA + ADP + H(+)</text>
        <dbReference type="Rhea" id="RHEA:67840"/>
        <dbReference type="ChEBI" id="CHEBI:15378"/>
        <dbReference type="ChEBI" id="CHEBI:30616"/>
        <dbReference type="ChEBI" id="CHEBI:176343"/>
        <dbReference type="ChEBI" id="CHEBI:176425"/>
        <dbReference type="ChEBI" id="CHEBI:456216"/>
        <dbReference type="EC" id="2.7.1.130"/>
    </reaction>
</comment>
<keyword evidence="8 13" id="KW-0547">Nucleotide-binding</keyword>
<proteinExistence type="inferred from homology"/>
<evidence type="ECO:0000256" key="13">
    <source>
        <dbReference type="HAMAP-Rule" id="MF_00409"/>
    </source>
</evidence>
<evidence type="ECO:0000313" key="16">
    <source>
        <dbReference type="Proteomes" id="UP000464657"/>
    </source>
</evidence>
<dbReference type="GO" id="GO:0009244">
    <property type="term" value="P:lipopolysaccharide core region biosynthetic process"/>
    <property type="evidence" value="ECO:0007669"/>
    <property type="project" value="TreeGrafter"/>
</dbReference>
<comment type="caution">
    <text evidence="13">Lacks conserved residue(s) required for the propagation of feature annotation.</text>
</comment>
<keyword evidence="14" id="KW-0472">Membrane</keyword>
<evidence type="ECO:0000256" key="3">
    <source>
        <dbReference type="ARBA" id="ARBA00012071"/>
    </source>
</evidence>
<comment type="pathway">
    <text evidence="2 13">Glycolipid biosynthesis; lipid IV(A) biosynthesis; lipid IV(A) from (3R)-3-hydroxytetradecanoyl-[acyl-carrier-protein] and UDP-N-acetyl-alpha-D-glucosamine: step 6/6.</text>
</comment>
<accession>A0A7L4ZQY8</accession>
<dbReference type="UniPathway" id="UPA00359">
    <property type="reaction ID" value="UER00482"/>
</dbReference>
<evidence type="ECO:0000256" key="5">
    <source>
        <dbReference type="ARBA" id="ARBA00022516"/>
    </source>
</evidence>
<dbReference type="InterPro" id="IPR003758">
    <property type="entry name" value="LpxK"/>
</dbReference>
<keyword evidence="11 13" id="KW-0443">Lipid metabolism</keyword>
<evidence type="ECO:0000256" key="1">
    <source>
        <dbReference type="ARBA" id="ARBA00002274"/>
    </source>
</evidence>
<keyword evidence="10 13" id="KW-0067">ATP-binding</keyword>
<dbReference type="GO" id="GO:0005524">
    <property type="term" value="F:ATP binding"/>
    <property type="evidence" value="ECO:0007669"/>
    <property type="project" value="UniProtKB-UniRule"/>
</dbReference>
<dbReference type="GO" id="GO:0009245">
    <property type="term" value="P:lipid A biosynthetic process"/>
    <property type="evidence" value="ECO:0007669"/>
    <property type="project" value="UniProtKB-UniRule"/>
</dbReference>
<dbReference type="InterPro" id="IPR027417">
    <property type="entry name" value="P-loop_NTPase"/>
</dbReference>
<feature type="transmembrane region" description="Helical" evidence="14">
    <location>
        <begin position="28"/>
        <end position="49"/>
    </location>
</feature>
<keyword evidence="14" id="KW-1133">Transmembrane helix</keyword>
<protein>
    <recommendedName>
        <fullName evidence="4 13">Tetraacyldisaccharide 4'-kinase</fullName>
        <ecNumber evidence="3 13">2.7.1.130</ecNumber>
    </recommendedName>
    <alternativeName>
        <fullName evidence="12 13">Lipid A 4'-kinase</fullName>
    </alternativeName>
</protein>
<evidence type="ECO:0000313" key="15">
    <source>
        <dbReference type="EMBL" id="QHI38596.1"/>
    </source>
</evidence>
<evidence type="ECO:0000256" key="8">
    <source>
        <dbReference type="ARBA" id="ARBA00022741"/>
    </source>
</evidence>
<dbReference type="NCBIfam" id="TIGR00682">
    <property type="entry name" value="lpxK"/>
    <property type="match status" value="1"/>
</dbReference>
<evidence type="ECO:0000256" key="9">
    <source>
        <dbReference type="ARBA" id="ARBA00022777"/>
    </source>
</evidence>